<sequence length="332" mass="36386">MKKLFFLLLLGLLVFPQLTVGQTEAAETETTFHARVLEIMDKKTVSRDDGSDLVQQKLKLVGLNGDWKNKEFIFDGTQYEVISSPQYKVGDKVVVNYSKDSEGNDVFYVIDYVRQGNLYLIALIFAIIVILVGRLKGVRALIVLFLTFFIILKFIIPQIMNGASPLLISIIGSSIILLLAVYITEGLKRTSTITVVSIFIALVITGVLSVWFTALTKLTGFASEEAIYLTGLAGGTLNLRGLLLAGIVIGALGVLDDVVISQVTMVRELKQANPQMSKIQVYRQAMKVGVSHMSAMVNTLFLAYAGASLPLLILFSVKEPPFLAFTQVLNNG</sequence>
<keyword evidence="1" id="KW-0472">Membrane</keyword>
<dbReference type="EMBL" id="PEXU01000010">
    <property type="protein sequence ID" value="PIS42962.1"/>
    <property type="molecule type" value="Genomic_DNA"/>
</dbReference>
<evidence type="ECO:0000313" key="4">
    <source>
        <dbReference type="Proteomes" id="UP000231542"/>
    </source>
</evidence>
<proteinExistence type="predicted"/>
<accession>A0A2H0YYZ6</accession>
<feature type="transmembrane region" description="Helical" evidence="1">
    <location>
        <begin position="195"/>
        <end position="214"/>
    </location>
</feature>
<dbReference type="PANTHER" id="PTHR41771:SF1">
    <property type="entry name" value="MEMBRANE PROTEIN"/>
    <property type="match status" value="1"/>
</dbReference>
<feature type="transmembrane region" description="Helical" evidence="1">
    <location>
        <begin position="295"/>
        <end position="317"/>
    </location>
</feature>
<feature type="chain" id="PRO_5013661871" description="YibE/F family protein" evidence="2">
    <location>
        <begin position="26"/>
        <end position="332"/>
    </location>
</feature>
<reference evidence="3 4" key="1">
    <citation type="submission" date="2017-09" db="EMBL/GenBank/DDBJ databases">
        <title>Depth-based differentiation of microbial function through sediment-hosted aquifers and enrichment of novel symbionts in the deep terrestrial subsurface.</title>
        <authorList>
            <person name="Probst A.J."/>
            <person name="Ladd B."/>
            <person name="Jarett J.K."/>
            <person name="Geller-Mcgrath D.E."/>
            <person name="Sieber C.M."/>
            <person name="Emerson J.B."/>
            <person name="Anantharaman K."/>
            <person name="Thomas B.C."/>
            <person name="Malmstrom R."/>
            <person name="Stieglmeier M."/>
            <person name="Klingl A."/>
            <person name="Woyke T."/>
            <person name="Ryan C.M."/>
            <person name="Banfield J.F."/>
        </authorList>
    </citation>
    <scope>NUCLEOTIDE SEQUENCE [LARGE SCALE GENOMIC DNA]</scope>
    <source>
        <strain evidence="3">CG08_land_8_20_14_0_20_40_16</strain>
    </source>
</reference>
<feature type="transmembrane region" description="Helical" evidence="1">
    <location>
        <begin position="140"/>
        <end position="160"/>
    </location>
</feature>
<evidence type="ECO:0000256" key="1">
    <source>
        <dbReference type="SAM" id="Phobius"/>
    </source>
</evidence>
<evidence type="ECO:0008006" key="5">
    <source>
        <dbReference type="Google" id="ProtNLM"/>
    </source>
</evidence>
<dbReference type="Pfam" id="PF07907">
    <property type="entry name" value="YibE_F"/>
    <property type="match status" value="1"/>
</dbReference>
<keyword evidence="2" id="KW-0732">Signal</keyword>
<organism evidence="3 4">
    <name type="scientific">Candidatus Kerfeldbacteria bacterium CG08_land_8_20_14_0_20_40_16</name>
    <dbReference type="NCBI Taxonomy" id="2014244"/>
    <lineage>
        <taxon>Bacteria</taxon>
        <taxon>Candidatus Kerfeldiibacteriota</taxon>
    </lineage>
</organism>
<dbReference type="PANTHER" id="PTHR41771">
    <property type="entry name" value="MEMBRANE PROTEIN-RELATED"/>
    <property type="match status" value="1"/>
</dbReference>
<comment type="caution">
    <text evidence="3">The sequence shown here is derived from an EMBL/GenBank/DDBJ whole genome shotgun (WGS) entry which is preliminary data.</text>
</comment>
<gene>
    <name evidence="3" type="ORF">COT24_00770</name>
</gene>
<feature type="transmembrane region" description="Helical" evidence="1">
    <location>
        <begin position="116"/>
        <end position="133"/>
    </location>
</feature>
<feature type="signal peptide" evidence="2">
    <location>
        <begin position="1"/>
        <end position="25"/>
    </location>
</feature>
<feature type="transmembrane region" description="Helical" evidence="1">
    <location>
        <begin position="166"/>
        <end position="183"/>
    </location>
</feature>
<dbReference type="AlphaFoldDB" id="A0A2H0YYZ6"/>
<keyword evidence="1" id="KW-0812">Transmembrane</keyword>
<dbReference type="Proteomes" id="UP000231542">
    <property type="component" value="Unassembled WGS sequence"/>
</dbReference>
<dbReference type="InterPro" id="IPR012507">
    <property type="entry name" value="YibE_F"/>
</dbReference>
<protein>
    <recommendedName>
        <fullName evidence="5">YibE/F family protein</fullName>
    </recommendedName>
</protein>
<keyword evidence="1" id="KW-1133">Transmembrane helix</keyword>
<evidence type="ECO:0000256" key="2">
    <source>
        <dbReference type="SAM" id="SignalP"/>
    </source>
</evidence>
<feature type="transmembrane region" description="Helical" evidence="1">
    <location>
        <begin position="226"/>
        <end position="255"/>
    </location>
</feature>
<evidence type="ECO:0000313" key="3">
    <source>
        <dbReference type="EMBL" id="PIS42962.1"/>
    </source>
</evidence>
<name>A0A2H0YYZ6_9BACT</name>